<dbReference type="Proteomes" id="UP000642829">
    <property type="component" value="Unassembled WGS sequence"/>
</dbReference>
<name>A0A8J3DK40_9BACT</name>
<evidence type="ECO:0000313" key="2">
    <source>
        <dbReference type="EMBL" id="GHC10276.1"/>
    </source>
</evidence>
<keyword evidence="3" id="KW-1185">Reference proteome</keyword>
<dbReference type="AlphaFoldDB" id="A0A8J3DK40"/>
<comment type="caution">
    <text evidence="2">The sequence shown here is derived from an EMBL/GenBank/DDBJ whole genome shotgun (WGS) entry which is preliminary data.</text>
</comment>
<accession>A0A8J3DK40</accession>
<evidence type="ECO:0000256" key="1">
    <source>
        <dbReference type="SAM" id="SignalP"/>
    </source>
</evidence>
<protein>
    <recommendedName>
        <fullName evidence="4">Outer membrane lipoprotein-sorting protein</fullName>
    </recommendedName>
</protein>
<evidence type="ECO:0008006" key="4">
    <source>
        <dbReference type="Google" id="ProtNLM"/>
    </source>
</evidence>
<feature type="chain" id="PRO_5035279882" description="Outer membrane lipoprotein-sorting protein" evidence="1">
    <location>
        <begin position="22"/>
        <end position="241"/>
    </location>
</feature>
<dbReference type="RefSeq" id="WP_189516612.1">
    <property type="nucleotide sequence ID" value="NZ_BMXG01000023.1"/>
</dbReference>
<proteinExistence type="predicted"/>
<organism evidence="2 3">
    <name type="scientific">Cerasicoccus arenae</name>
    <dbReference type="NCBI Taxonomy" id="424488"/>
    <lineage>
        <taxon>Bacteria</taxon>
        <taxon>Pseudomonadati</taxon>
        <taxon>Verrucomicrobiota</taxon>
        <taxon>Opitutia</taxon>
        <taxon>Puniceicoccales</taxon>
        <taxon>Cerasicoccaceae</taxon>
        <taxon>Cerasicoccus</taxon>
    </lineage>
</organism>
<sequence>MMISFRNFAFFVLLSSVGALNAEPIDQFLQKARTQLGPESVLDDVEAIHYKGVVISPSGEKMSDLELIFDKPNRQLLREMRGDVVNETAVNGYEGYVMSYDPNDKTKKLVQVLRPTQVKRLMANAVENLNFFNGPNKIRGATITDEGIVDYNGKSARKVNFAYPLDLYYIRYFDPNTGELLATVSSDGLTMTEKDSLNVGGIKFPKTVETYDETGALLRTVKFTEVTVNEQVQPGVFDFPE</sequence>
<keyword evidence="1" id="KW-0732">Signal</keyword>
<feature type="signal peptide" evidence="1">
    <location>
        <begin position="1"/>
        <end position="21"/>
    </location>
</feature>
<reference evidence="2" key="1">
    <citation type="journal article" date="2014" name="Int. J. Syst. Evol. Microbiol.">
        <title>Complete genome sequence of Corynebacterium casei LMG S-19264T (=DSM 44701T), isolated from a smear-ripened cheese.</title>
        <authorList>
            <consortium name="US DOE Joint Genome Institute (JGI-PGF)"/>
            <person name="Walter F."/>
            <person name="Albersmeier A."/>
            <person name="Kalinowski J."/>
            <person name="Ruckert C."/>
        </authorList>
    </citation>
    <scope>NUCLEOTIDE SEQUENCE</scope>
    <source>
        <strain evidence="2">KCTC 12870</strain>
    </source>
</reference>
<reference evidence="2" key="2">
    <citation type="submission" date="2020-09" db="EMBL/GenBank/DDBJ databases">
        <authorList>
            <person name="Sun Q."/>
            <person name="Kim S."/>
        </authorList>
    </citation>
    <scope>NUCLEOTIDE SEQUENCE</scope>
    <source>
        <strain evidence="2">KCTC 12870</strain>
    </source>
</reference>
<gene>
    <name evidence="2" type="ORF">GCM10007047_29500</name>
</gene>
<evidence type="ECO:0000313" key="3">
    <source>
        <dbReference type="Proteomes" id="UP000642829"/>
    </source>
</evidence>
<dbReference type="EMBL" id="BMXG01000023">
    <property type="protein sequence ID" value="GHC10276.1"/>
    <property type="molecule type" value="Genomic_DNA"/>
</dbReference>